<evidence type="ECO:0000259" key="2">
    <source>
        <dbReference type="Pfam" id="PF09557"/>
    </source>
</evidence>
<dbReference type="InterPro" id="IPR052967">
    <property type="entry name" value="Stress_Response_Assoc"/>
</dbReference>
<keyword evidence="4" id="KW-1185">Reference proteome</keyword>
<evidence type="ECO:0000256" key="1">
    <source>
        <dbReference type="SAM" id="MobiDB-lite"/>
    </source>
</evidence>
<feature type="region of interest" description="Disordered" evidence="1">
    <location>
        <begin position="1"/>
        <end position="40"/>
    </location>
</feature>
<feature type="compositionally biased region" description="Basic and acidic residues" evidence="1">
    <location>
        <begin position="28"/>
        <end position="40"/>
    </location>
</feature>
<proteinExistence type="predicted"/>
<gene>
    <name evidence="3" type="ORF">HNQ09_000893</name>
</gene>
<dbReference type="Proteomes" id="UP000525389">
    <property type="component" value="Unassembled WGS sequence"/>
</dbReference>
<sequence length="179" mass="20520">MDERNTDRPQALDTTPTSEPQTPSTRISGREGDDLPTSETREIVERLRLHEERATVEVISEQLGAVTVRRVVREREEVVPITLHSEYLEITVQEGTGGRVTLRGEPLEVGRTYEVPLYEERAVIDKQIYPLSDVTIAKQARSYVQTERLTLRREELDVEDPLGLVRDRLRTDSSNDPQR</sequence>
<reference evidence="3 4" key="1">
    <citation type="submission" date="2020-08" db="EMBL/GenBank/DDBJ databases">
        <title>Genomic Encyclopedia of Type Strains, Phase IV (KMG-IV): sequencing the most valuable type-strain genomes for metagenomic binning, comparative biology and taxonomic classification.</title>
        <authorList>
            <person name="Goeker M."/>
        </authorList>
    </citation>
    <scope>NUCLEOTIDE SEQUENCE [LARGE SCALE GENOMIC DNA]</scope>
    <source>
        <strain evidence="3 4">DSM 101791</strain>
    </source>
</reference>
<feature type="compositionally biased region" description="Low complexity" evidence="1">
    <location>
        <begin position="14"/>
        <end position="25"/>
    </location>
</feature>
<dbReference type="AlphaFoldDB" id="A0A7W8GDU9"/>
<evidence type="ECO:0000313" key="3">
    <source>
        <dbReference type="EMBL" id="MBB5233476.1"/>
    </source>
</evidence>
<evidence type="ECO:0000313" key="4">
    <source>
        <dbReference type="Proteomes" id="UP000525389"/>
    </source>
</evidence>
<dbReference type="InterPro" id="IPR019060">
    <property type="entry name" value="DUF2382"/>
</dbReference>
<dbReference type="RefSeq" id="WP_184025963.1">
    <property type="nucleotide sequence ID" value="NZ_JACHFN010000002.1"/>
</dbReference>
<feature type="domain" description="DUF2382" evidence="2">
    <location>
        <begin position="47"/>
        <end position="158"/>
    </location>
</feature>
<dbReference type="PANTHER" id="PTHR38463">
    <property type="entry name" value="STRESS RESPONSE PROTEIN YSNF"/>
    <property type="match status" value="1"/>
</dbReference>
<organism evidence="3 4">
    <name type="scientific">Deinococcus budaensis</name>
    <dbReference type="NCBI Taxonomy" id="1665626"/>
    <lineage>
        <taxon>Bacteria</taxon>
        <taxon>Thermotogati</taxon>
        <taxon>Deinococcota</taxon>
        <taxon>Deinococci</taxon>
        <taxon>Deinococcales</taxon>
        <taxon>Deinococcaceae</taxon>
        <taxon>Deinococcus</taxon>
    </lineage>
</organism>
<dbReference type="EMBL" id="JACHFN010000002">
    <property type="protein sequence ID" value="MBB5233476.1"/>
    <property type="molecule type" value="Genomic_DNA"/>
</dbReference>
<accession>A0A7W8GDU9</accession>
<dbReference type="PANTHER" id="PTHR38463:SF1">
    <property type="entry name" value="STRESS RESPONSE PROTEIN YSNF"/>
    <property type="match status" value="1"/>
</dbReference>
<name>A0A7W8GDU9_9DEIO</name>
<comment type="caution">
    <text evidence="3">The sequence shown here is derived from an EMBL/GenBank/DDBJ whole genome shotgun (WGS) entry which is preliminary data.</text>
</comment>
<dbReference type="Pfam" id="PF09557">
    <property type="entry name" value="DUF2382"/>
    <property type="match status" value="1"/>
</dbReference>
<protein>
    <submittedName>
        <fullName evidence="3">Stress response protein YsnF</fullName>
    </submittedName>
</protein>